<evidence type="ECO:0000256" key="1">
    <source>
        <dbReference type="SAM" id="MobiDB-lite"/>
    </source>
</evidence>
<feature type="compositionally biased region" description="Low complexity" evidence="1">
    <location>
        <begin position="56"/>
        <end position="78"/>
    </location>
</feature>
<dbReference type="Proteomes" id="UP000215902">
    <property type="component" value="Unassembled WGS sequence"/>
</dbReference>
<feature type="region of interest" description="Disordered" evidence="1">
    <location>
        <begin position="1"/>
        <end position="95"/>
    </location>
</feature>
<name>A0A267H2U7_9PLAT</name>
<dbReference type="EMBL" id="NIVC01004753">
    <property type="protein sequence ID" value="PAA46665.1"/>
    <property type="molecule type" value="Genomic_DNA"/>
</dbReference>
<feature type="compositionally biased region" description="Polar residues" evidence="1">
    <location>
        <begin position="46"/>
        <end position="55"/>
    </location>
</feature>
<protein>
    <submittedName>
        <fullName evidence="3">Uncharacterized protein</fullName>
    </submittedName>
</protein>
<keyword evidence="4" id="KW-1185">Reference proteome</keyword>
<proteinExistence type="predicted"/>
<feature type="compositionally biased region" description="Pro residues" evidence="1">
    <location>
        <begin position="79"/>
        <end position="91"/>
    </location>
</feature>
<reference evidence="3 4" key="1">
    <citation type="submission" date="2017-06" db="EMBL/GenBank/DDBJ databases">
        <title>A platform for efficient transgenesis in Macrostomum lignano, a flatworm model organism for stem cell research.</title>
        <authorList>
            <person name="Berezikov E."/>
        </authorList>
    </citation>
    <scope>NUCLEOTIDE SEQUENCE [LARGE SCALE GENOMIC DNA]</scope>
    <source>
        <strain evidence="3">DV1</strain>
        <tissue evidence="3">Whole organism</tissue>
    </source>
</reference>
<evidence type="ECO:0000313" key="2">
    <source>
        <dbReference type="EMBL" id="PAA46665.1"/>
    </source>
</evidence>
<dbReference type="AlphaFoldDB" id="A0A267H2U7"/>
<gene>
    <name evidence="3" type="ORF">BOX15_Mlig019978g1</name>
    <name evidence="2" type="ORF">BOX15_Mlig019978g3</name>
</gene>
<evidence type="ECO:0000313" key="4">
    <source>
        <dbReference type="Proteomes" id="UP000215902"/>
    </source>
</evidence>
<accession>A0A267H2U7</accession>
<feature type="compositionally biased region" description="Polar residues" evidence="1">
    <location>
        <begin position="25"/>
        <end position="34"/>
    </location>
</feature>
<evidence type="ECO:0000313" key="3">
    <source>
        <dbReference type="EMBL" id="PAA92630.1"/>
    </source>
</evidence>
<comment type="caution">
    <text evidence="3">The sequence shown here is derived from an EMBL/GenBank/DDBJ whole genome shotgun (WGS) entry which is preliminary data.</text>
</comment>
<feature type="region of interest" description="Disordered" evidence="1">
    <location>
        <begin position="138"/>
        <end position="193"/>
    </location>
</feature>
<sequence>MNTQLAPGAVRNTPVHRQLPRAKIFQQNEQQPATPATPRTGLALLSNRNDNNSTNVSKPSGPAAAAKPSANQAAAAAVHPPPPVEKPPPDPAEFEAPYEWEFLPDTADWLRLLGRIGSAGCPGGLPFRGRLATIDQSPQPLVSDNKENVPPPSPSSSESPGGHHWDESPTRSGCRRRKGYRQSSLGSSDSLDNDVDEDRVAICFDIDRIL</sequence>
<organism evidence="3 4">
    <name type="scientific">Macrostomum lignano</name>
    <dbReference type="NCBI Taxonomy" id="282301"/>
    <lineage>
        <taxon>Eukaryota</taxon>
        <taxon>Metazoa</taxon>
        <taxon>Spiralia</taxon>
        <taxon>Lophotrochozoa</taxon>
        <taxon>Platyhelminthes</taxon>
        <taxon>Rhabditophora</taxon>
        <taxon>Macrostomorpha</taxon>
        <taxon>Macrostomida</taxon>
        <taxon>Macrostomidae</taxon>
        <taxon>Macrostomum</taxon>
    </lineage>
</organism>
<dbReference type="EMBL" id="NIVC01000042">
    <property type="protein sequence ID" value="PAA92630.1"/>
    <property type="molecule type" value="Genomic_DNA"/>
</dbReference>